<sequence length="215" mass="23979">MQAVGILGGTFDPIHFGHLRMAQELCEQLSLGEVRFIPSARPPHREVPRSVVEHRANMVQHAIADNPLFVFDDREIRRDGPSYMVDTLASLRQELGEDVPLFLLLGADAFLGLDRWHRWLTLFDLTHIAVACRPGVALDPGIMSPELKAQWQLRHSPHTGENPAGKILQCEITALDISSSAIRAGFAAGHTPRYLLPESVLGYIFEHQLYMSGTE</sequence>
<evidence type="ECO:0000256" key="8">
    <source>
        <dbReference type="ARBA" id="ARBA00022840"/>
    </source>
</evidence>
<dbReference type="SUPFAM" id="SSF52374">
    <property type="entry name" value="Nucleotidylyl transferase"/>
    <property type="match status" value="1"/>
</dbReference>
<name>A0A2R5F820_9PROT</name>
<evidence type="ECO:0000256" key="1">
    <source>
        <dbReference type="ARBA" id="ARBA00002324"/>
    </source>
</evidence>
<dbReference type="NCBIfam" id="TIGR00125">
    <property type="entry name" value="cyt_tran_rel"/>
    <property type="match status" value="1"/>
</dbReference>
<evidence type="ECO:0000256" key="5">
    <source>
        <dbReference type="ARBA" id="ARBA00022679"/>
    </source>
</evidence>
<feature type="domain" description="Cytidyltransferase-like" evidence="12">
    <location>
        <begin position="6"/>
        <end position="184"/>
    </location>
</feature>
<dbReference type="PANTHER" id="PTHR39321:SF3">
    <property type="entry name" value="PHOSPHOPANTETHEINE ADENYLYLTRANSFERASE"/>
    <property type="match status" value="1"/>
</dbReference>
<comment type="function">
    <text evidence="1 11">Catalyzes the reversible adenylation of nicotinate mononucleotide (NaMN) to nicotinic acid adenine dinucleotide (NaAD).</text>
</comment>
<dbReference type="PANTHER" id="PTHR39321">
    <property type="entry name" value="NICOTINATE-NUCLEOTIDE ADENYLYLTRANSFERASE-RELATED"/>
    <property type="match status" value="1"/>
</dbReference>
<dbReference type="NCBIfam" id="TIGR00482">
    <property type="entry name" value="nicotinate (nicotinamide) nucleotide adenylyltransferase"/>
    <property type="match status" value="1"/>
</dbReference>
<evidence type="ECO:0000256" key="4">
    <source>
        <dbReference type="ARBA" id="ARBA00022642"/>
    </source>
</evidence>
<keyword evidence="8 11" id="KW-0067">ATP-binding</keyword>
<evidence type="ECO:0000256" key="3">
    <source>
        <dbReference type="ARBA" id="ARBA00009014"/>
    </source>
</evidence>
<keyword evidence="4 11" id="KW-0662">Pyridine nucleotide biosynthesis</keyword>
<dbReference type="NCBIfam" id="NF000839">
    <property type="entry name" value="PRK00071.1-1"/>
    <property type="match status" value="1"/>
</dbReference>
<evidence type="ECO:0000256" key="9">
    <source>
        <dbReference type="ARBA" id="ARBA00023027"/>
    </source>
</evidence>
<evidence type="ECO:0000313" key="13">
    <source>
        <dbReference type="EMBL" id="GBG14185.1"/>
    </source>
</evidence>
<protein>
    <recommendedName>
        <fullName evidence="11">Probable nicotinate-nucleotide adenylyltransferase</fullName>
        <ecNumber evidence="11">2.7.7.18</ecNumber>
    </recommendedName>
    <alternativeName>
        <fullName evidence="11">Deamido-NAD(+) diphosphorylase</fullName>
    </alternativeName>
    <alternativeName>
        <fullName evidence="11">Deamido-NAD(+) pyrophosphorylase</fullName>
    </alternativeName>
    <alternativeName>
        <fullName evidence="11">Nicotinate mononucleotide adenylyltransferase</fullName>
        <shortName evidence="11">NaMN adenylyltransferase</shortName>
    </alternativeName>
</protein>
<keyword evidence="5 11" id="KW-0808">Transferase</keyword>
<dbReference type="InterPro" id="IPR005248">
    <property type="entry name" value="NadD/NMNAT"/>
</dbReference>
<organism evidence="13 14">
    <name type="scientific">Novimethylophilus kurashikiensis</name>
    <dbReference type="NCBI Taxonomy" id="1825523"/>
    <lineage>
        <taxon>Bacteria</taxon>
        <taxon>Pseudomonadati</taxon>
        <taxon>Pseudomonadota</taxon>
        <taxon>Betaproteobacteria</taxon>
        <taxon>Nitrosomonadales</taxon>
        <taxon>Methylophilaceae</taxon>
        <taxon>Novimethylophilus</taxon>
    </lineage>
</organism>
<dbReference type="GO" id="GO:0005524">
    <property type="term" value="F:ATP binding"/>
    <property type="evidence" value="ECO:0007669"/>
    <property type="project" value="UniProtKB-KW"/>
</dbReference>
<evidence type="ECO:0000256" key="7">
    <source>
        <dbReference type="ARBA" id="ARBA00022741"/>
    </source>
</evidence>
<evidence type="ECO:0000313" key="14">
    <source>
        <dbReference type="Proteomes" id="UP000245081"/>
    </source>
</evidence>
<reference evidence="13 14" key="1">
    <citation type="journal article" date="2018" name="Environ. Microbiol.">
        <title>Isolation and genomic characterization of Novimethylophilus kurashikiensis gen. nov. sp. nov., a new lanthanide-dependent methylotrophic species of Methylophilaceae.</title>
        <authorList>
            <person name="Lv H."/>
            <person name="Sahin N."/>
            <person name="Tani A."/>
        </authorList>
    </citation>
    <scope>NUCLEOTIDE SEQUENCE [LARGE SCALE GENOMIC DNA]</scope>
    <source>
        <strain evidence="13 14">La2-4</strain>
    </source>
</reference>
<keyword evidence="6 11" id="KW-0548">Nucleotidyltransferase</keyword>
<evidence type="ECO:0000256" key="10">
    <source>
        <dbReference type="ARBA" id="ARBA00048721"/>
    </source>
</evidence>
<dbReference type="HAMAP" id="MF_00244">
    <property type="entry name" value="NaMN_adenylyltr"/>
    <property type="match status" value="1"/>
</dbReference>
<evidence type="ECO:0000256" key="2">
    <source>
        <dbReference type="ARBA" id="ARBA00005019"/>
    </source>
</evidence>
<accession>A0A2R5F820</accession>
<comment type="pathway">
    <text evidence="2 11">Cofactor biosynthesis; NAD(+) biosynthesis; deamido-NAD(+) from nicotinate D-ribonucleotide: step 1/1.</text>
</comment>
<dbReference type="Pfam" id="PF01467">
    <property type="entry name" value="CTP_transf_like"/>
    <property type="match status" value="1"/>
</dbReference>
<proteinExistence type="inferred from homology"/>
<dbReference type="EC" id="2.7.7.18" evidence="11"/>
<dbReference type="InterPro" id="IPR014729">
    <property type="entry name" value="Rossmann-like_a/b/a_fold"/>
</dbReference>
<dbReference type="UniPathway" id="UPA00253">
    <property type="reaction ID" value="UER00332"/>
</dbReference>
<evidence type="ECO:0000259" key="12">
    <source>
        <dbReference type="Pfam" id="PF01467"/>
    </source>
</evidence>
<comment type="similarity">
    <text evidence="3 11">Belongs to the NadD family.</text>
</comment>
<dbReference type="EMBL" id="BDOQ01000006">
    <property type="protein sequence ID" value="GBG14185.1"/>
    <property type="molecule type" value="Genomic_DNA"/>
</dbReference>
<comment type="caution">
    <text evidence="13">The sequence shown here is derived from an EMBL/GenBank/DDBJ whole genome shotgun (WGS) entry which is preliminary data.</text>
</comment>
<evidence type="ECO:0000256" key="11">
    <source>
        <dbReference type="HAMAP-Rule" id="MF_00244"/>
    </source>
</evidence>
<dbReference type="GO" id="GO:0009435">
    <property type="term" value="P:NAD+ biosynthetic process"/>
    <property type="evidence" value="ECO:0007669"/>
    <property type="project" value="UniProtKB-UniRule"/>
</dbReference>
<dbReference type="CDD" id="cd02165">
    <property type="entry name" value="NMNAT"/>
    <property type="match status" value="1"/>
</dbReference>
<dbReference type="InterPro" id="IPR004821">
    <property type="entry name" value="Cyt_trans-like"/>
</dbReference>
<keyword evidence="9 11" id="KW-0520">NAD</keyword>
<comment type="catalytic activity">
    <reaction evidence="10 11">
        <text>nicotinate beta-D-ribonucleotide + ATP + H(+) = deamido-NAD(+) + diphosphate</text>
        <dbReference type="Rhea" id="RHEA:22860"/>
        <dbReference type="ChEBI" id="CHEBI:15378"/>
        <dbReference type="ChEBI" id="CHEBI:30616"/>
        <dbReference type="ChEBI" id="CHEBI:33019"/>
        <dbReference type="ChEBI" id="CHEBI:57502"/>
        <dbReference type="ChEBI" id="CHEBI:58437"/>
        <dbReference type="EC" id="2.7.7.18"/>
    </reaction>
</comment>
<dbReference type="NCBIfam" id="NF000840">
    <property type="entry name" value="PRK00071.1-3"/>
    <property type="match status" value="1"/>
</dbReference>
<dbReference type="RefSeq" id="WP_227871429.1">
    <property type="nucleotide sequence ID" value="NZ_BDOQ01000006.1"/>
</dbReference>
<dbReference type="Gene3D" id="3.40.50.620">
    <property type="entry name" value="HUPs"/>
    <property type="match status" value="1"/>
</dbReference>
<keyword evidence="7 11" id="KW-0547">Nucleotide-binding</keyword>
<dbReference type="GO" id="GO:0004515">
    <property type="term" value="F:nicotinate-nucleotide adenylyltransferase activity"/>
    <property type="evidence" value="ECO:0007669"/>
    <property type="project" value="UniProtKB-UniRule"/>
</dbReference>
<evidence type="ECO:0000256" key="6">
    <source>
        <dbReference type="ARBA" id="ARBA00022695"/>
    </source>
</evidence>
<gene>
    <name evidence="11 13" type="primary">nadD</name>
    <name evidence="13" type="ORF">NMK_1749</name>
</gene>
<dbReference type="AlphaFoldDB" id="A0A2R5F820"/>
<keyword evidence="14" id="KW-1185">Reference proteome</keyword>
<dbReference type="Proteomes" id="UP000245081">
    <property type="component" value="Unassembled WGS sequence"/>
</dbReference>